<keyword evidence="2" id="KW-1185">Reference proteome</keyword>
<gene>
    <name evidence="1" type="ORF">IHE45_04G049600</name>
</gene>
<protein>
    <submittedName>
        <fullName evidence="1">Uncharacterized protein</fullName>
    </submittedName>
</protein>
<proteinExistence type="predicted"/>
<dbReference type="Proteomes" id="UP000827976">
    <property type="component" value="Chromosome 4"/>
</dbReference>
<evidence type="ECO:0000313" key="1">
    <source>
        <dbReference type="EMBL" id="KAH7685582.1"/>
    </source>
</evidence>
<name>A0ACB7WCD4_DIOAL</name>
<reference evidence="2" key="1">
    <citation type="journal article" date="2022" name="Nat. Commun.">
        <title>Chromosome evolution and the genetic basis of agronomically important traits in greater yam.</title>
        <authorList>
            <person name="Bredeson J.V."/>
            <person name="Lyons J.B."/>
            <person name="Oniyinde I.O."/>
            <person name="Okereke N.R."/>
            <person name="Kolade O."/>
            <person name="Nnabue I."/>
            <person name="Nwadili C.O."/>
            <person name="Hribova E."/>
            <person name="Parker M."/>
            <person name="Nwogha J."/>
            <person name="Shu S."/>
            <person name="Carlson J."/>
            <person name="Kariba R."/>
            <person name="Muthemba S."/>
            <person name="Knop K."/>
            <person name="Barton G.J."/>
            <person name="Sherwood A.V."/>
            <person name="Lopez-Montes A."/>
            <person name="Asiedu R."/>
            <person name="Jamnadass R."/>
            <person name="Muchugi A."/>
            <person name="Goodstein D."/>
            <person name="Egesi C.N."/>
            <person name="Featherston J."/>
            <person name="Asfaw A."/>
            <person name="Simpson G.G."/>
            <person name="Dolezel J."/>
            <person name="Hendre P.S."/>
            <person name="Van Deynze A."/>
            <person name="Kumar P.L."/>
            <person name="Obidiegwu J.E."/>
            <person name="Bhattacharjee R."/>
            <person name="Rokhsar D.S."/>
        </authorList>
    </citation>
    <scope>NUCLEOTIDE SEQUENCE [LARGE SCALE GENOMIC DNA]</scope>
    <source>
        <strain evidence="2">cv. TDa95/00328</strain>
    </source>
</reference>
<comment type="caution">
    <text evidence="1">The sequence shown here is derived from an EMBL/GenBank/DDBJ whole genome shotgun (WGS) entry which is preliminary data.</text>
</comment>
<evidence type="ECO:0000313" key="2">
    <source>
        <dbReference type="Proteomes" id="UP000827976"/>
    </source>
</evidence>
<dbReference type="EMBL" id="CM037014">
    <property type="protein sequence ID" value="KAH7685582.1"/>
    <property type="molecule type" value="Genomic_DNA"/>
</dbReference>
<organism evidence="1 2">
    <name type="scientific">Dioscorea alata</name>
    <name type="common">Purple yam</name>
    <dbReference type="NCBI Taxonomy" id="55571"/>
    <lineage>
        <taxon>Eukaryota</taxon>
        <taxon>Viridiplantae</taxon>
        <taxon>Streptophyta</taxon>
        <taxon>Embryophyta</taxon>
        <taxon>Tracheophyta</taxon>
        <taxon>Spermatophyta</taxon>
        <taxon>Magnoliopsida</taxon>
        <taxon>Liliopsida</taxon>
        <taxon>Dioscoreales</taxon>
        <taxon>Dioscoreaceae</taxon>
        <taxon>Dioscorea</taxon>
    </lineage>
</organism>
<sequence length="259" mass="28360">MPPAMDHDNLFNNGDNKVACETLVVGCGSSNQDPPPTDEPDLPAESYRIRIEDWFRIRSAAVFDREYSTKGSTNPKSMMAHSNRNSSSTSQRLSANSKSRALIIGLPNKVDLAGYLRRPLNSREVRRSAPSLAGVEPESPKVSCFGRISSEREQGAQRGSEQKPDASVGCWAGFPTVFGVWEWWRKGSKVVVVVEEEKEEKVGIECSDKDQSSPAAEVMVMAMTMTAPGLGGMERFSSGRRPESWGRALDVGPGEHVAR</sequence>
<accession>A0ACB7WCD4</accession>